<evidence type="ECO:0000256" key="9">
    <source>
        <dbReference type="ARBA" id="ARBA00023027"/>
    </source>
</evidence>
<evidence type="ECO:0000256" key="5">
    <source>
        <dbReference type="ARBA" id="ARBA00005412"/>
    </source>
</evidence>
<dbReference type="NCBIfam" id="TIGR01357">
    <property type="entry name" value="aroB"/>
    <property type="match status" value="1"/>
</dbReference>
<evidence type="ECO:0000256" key="2">
    <source>
        <dbReference type="ARBA" id="ARBA00001911"/>
    </source>
</evidence>
<evidence type="ECO:0000256" key="4">
    <source>
        <dbReference type="ARBA" id="ARBA00004661"/>
    </source>
</evidence>
<evidence type="ECO:0000256" key="1">
    <source>
        <dbReference type="ARBA" id="ARBA00001393"/>
    </source>
</evidence>
<feature type="domain" description="3-dehydroquinate synthase C-terminal" evidence="15">
    <location>
        <begin position="246"/>
        <end position="391"/>
    </location>
</feature>
<dbReference type="Gene3D" id="3.40.50.1970">
    <property type="match status" value="1"/>
</dbReference>
<evidence type="ECO:0000259" key="15">
    <source>
        <dbReference type="Pfam" id="PF24621"/>
    </source>
</evidence>
<reference evidence="16 17" key="1">
    <citation type="journal article" date="2004" name="Nature">
        <title>Genome sequence of the ultrasmall unicellular red alga Cyanidioschyzon merolae 10D.</title>
        <authorList>
            <person name="Matsuzaki M."/>
            <person name="Misumi O."/>
            <person name="Shin-i T."/>
            <person name="Maruyama S."/>
            <person name="Takahara M."/>
            <person name="Miyagishima S."/>
            <person name="Mori T."/>
            <person name="Nishida K."/>
            <person name="Yagisawa F."/>
            <person name="Nishida K."/>
            <person name="Yoshida Y."/>
            <person name="Nishimura Y."/>
            <person name="Nakao S."/>
            <person name="Kobayashi T."/>
            <person name="Momoyama Y."/>
            <person name="Higashiyama T."/>
            <person name="Minoda A."/>
            <person name="Sano M."/>
            <person name="Nomoto H."/>
            <person name="Oishi K."/>
            <person name="Hayashi H."/>
            <person name="Ohta F."/>
            <person name="Nishizaka S."/>
            <person name="Haga S."/>
            <person name="Miura S."/>
            <person name="Morishita T."/>
            <person name="Kabeya Y."/>
            <person name="Terasawa K."/>
            <person name="Suzuki Y."/>
            <person name="Ishii Y."/>
            <person name="Asakawa S."/>
            <person name="Takano H."/>
            <person name="Ohta N."/>
            <person name="Kuroiwa H."/>
            <person name="Tanaka K."/>
            <person name="Shimizu N."/>
            <person name="Sugano S."/>
            <person name="Sato N."/>
            <person name="Nozaki H."/>
            <person name="Ogasawara N."/>
            <person name="Kohara Y."/>
            <person name="Kuroiwa T."/>
        </authorList>
    </citation>
    <scope>NUCLEOTIDE SEQUENCE [LARGE SCALE GENOMIC DNA]</scope>
    <source>
        <strain evidence="16 17">10D</strain>
    </source>
</reference>
<name>M1VCR0_CYAM1</name>
<organism evidence="16 17">
    <name type="scientific">Cyanidioschyzon merolae (strain NIES-3377 / 10D)</name>
    <name type="common">Unicellular red alga</name>
    <dbReference type="NCBI Taxonomy" id="280699"/>
    <lineage>
        <taxon>Eukaryota</taxon>
        <taxon>Rhodophyta</taxon>
        <taxon>Bangiophyceae</taxon>
        <taxon>Cyanidiales</taxon>
        <taxon>Cyanidiaceae</taxon>
        <taxon>Cyanidioschyzon</taxon>
    </lineage>
</organism>
<dbReference type="InterPro" id="IPR016037">
    <property type="entry name" value="DHQ_synth_AroB"/>
</dbReference>
<dbReference type="RefSeq" id="XP_005536448.1">
    <property type="nucleotide sequence ID" value="XM_005536391.1"/>
</dbReference>
<gene>
    <name evidence="16" type="ORF">CYME_CMK011C</name>
</gene>
<evidence type="ECO:0000256" key="12">
    <source>
        <dbReference type="ARBA" id="ARBA00056090"/>
    </source>
</evidence>
<feature type="domain" description="3-dehydroquinate synthase N-terminal" evidence="14">
    <location>
        <begin position="132"/>
        <end position="244"/>
    </location>
</feature>
<evidence type="ECO:0000256" key="10">
    <source>
        <dbReference type="ARBA" id="ARBA00023141"/>
    </source>
</evidence>
<dbReference type="GeneID" id="16994380"/>
<dbReference type="Gramene" id="CMK011CT">
    <property type="protein sequence ID" value="CMK011CT"/>
    <property type="gene ID" value="CMK011C"/>
</dbReference>
<dbReference type="eggNOG" id="KOG0692">
    <property type="taxonomic scope" value="Eukaryota"/>
</dbReference>
<dbReference type="GO" id="GO:0003856">
    <property type="term" value="F:3-dehydroquinate synthase activity"/>
    <property type="evidence" value="ECO:0007669"/>
    <property type="project" value="UniProtKB-EC"/>
</dbReference>
<keyword evidence="11" id="KW-0456">Lyase</keyword>
<evidence type="ECO:0000313" key="17">
    <source>
        <dbReference type="Proteomes" id="UP000007014"/>
    </source>
</evidence>
<dbReference type="STRING" id="280699.M1VCR0"/>
<dbReference type="PANTHER" id="PTHR43622:SF7">
    <property type="entry name" value="3-DEHYDROQUINATE SYNTHASE, CHLOROPLASTIC"/>
    <property type="match status" value="1"/>
</dbReference>
<comment type="function">
    <text evidence="12">Catalyzes the second step in the shikimate pathway.</text>
</comment>
<evidence type="ECO:0000256" key="7">
    <source>
        <dbReference type="ARBA" id="ARBA00022605"/>
    </source>
</evidence>
<protein>
    <recommendedName>
        <fullName evidence="13">3-dehydroquinate synthase, chloroplastic</fullName>
        <ecNumber evidence="6">4.2.3.4</ecNumber>
    </recommendedName>
</protein>
<dbReference type="Pfam" id="PF24621">
    <property type="entry name" value="DHQS_C"/>
    <property type="match status" value="1"/>
</dbReference>
<comment type="cofactor">
    <cofactor evidence="2">
        <name>NAD(+)</name>
        <dbReference type="ChEBI" id="CHEBI:57540"/>
    </cofactor>
</comment>
<dbReference type="InterPro" id="IPR056179">
    <property type="entry name" value="DHQS_C"/>
</dbReference>
<sequence>MYLVAGTSKLTCKGREAAAICRPQGSDAVVAHCWYRRKREATPGAERRRSTVKAEVPVTTTDERVLWVDAPSRKYPIIFRNKPSLHDSELFAPHISGNSVLIVTNETVAPLYLHRLREGLSRCPQVDRVEECILPDGEEYKTMDSLRAIIDVCMQKRLDRKSTLFALGGGVIGDLTGFAASVFLRGIPFIQVPTTLLAVVDSAVGGKTGINHPLGKNMIGSFYQPHAVIVDASTLKTLDPRQISAGIAEIIKYGLICDEEFFNWCERNVSKMVSLSPGAIQYAMERSCQCKAAVVAADERESSGYRAILNLGHTFGHAIEAATGYGTWLHGEAVAAGMVMAAEMSRRLGFIDEQVVRRIEAILTEAALPVRPPPSMNVETFLTYMAMDKKVERGVLRLVLLERLGKAIVTANYERQVLVDTIEYFRRLYQEQPENYERRLAHLRPK</sequence>
<comment type="similarity">
    <text evidence="5">Belongs to the sugar phosphate cyclases superfamily. Dehydroquinate synthase family.</text>
</comment>
<comment type="subcellular location">
    <subcellularLocation>
        <location evidence="3">Plastid</location>
        <location evidence="3">Chloroplast</location>
    </subcellularLocation>
</comment>
<dbReference type="Pfam" id="PF01761">
    <property type="entry name" value="DHQ_synthase"/>
    <property type="match status" value="1"/>
</dbReference>
<evidence type="ECO:0000313" key="16">
    <source>
        <dbReference type="EMBL" id="BAM80412.1"/>
    </source>
</evidence>
<keyword evidence="10" id="KW-0057">Aromatic amino acid biosynthesis</keyword>
<comment type="pathway">
    <text evidence="4">Metabolic intermediate biosynthesis; chorismate biosynthesis; chorismate from D-erythrose 4-phosphate and phosphoenolpyruvate: step 2/7.</text>
</comment>
<dbReference type="HAMAP" id="MF_00110">
    <property type="entry name" value="DHQ_synthase"/>
    <property type="match status" value="1"/>
</dbReference>
<keyword evidence="9" id="KW-0520">NAD</keyword>
<reference evidence="16 17" key="2">
    <citation type="journal article" date="2007" name="BMC Biol.">
        <title>A 100%-complete sequence reveals unusually simple genomic features in the hot-spring red alga Cyanidioschyzon merolae.</title>
        <authorList>
            <person name="Nozaki H."/>
            <person name="Takano H."/>
            <person name="Misumi O."/>
            <person name="Terasawa K."/>
            <person name="Matsuzaki M."/>
            <person name="Maruyama S."/>
            <person name="Nishida K."/>
            <person name="Yagisawa F."/>
            <person name="Yoshida Y."/>
            <person name="Fujiwara T."/>
            <person name="Takio S."/>
            <person name="Tamura K."/>
            <person name="Chung S.J."/>
            <person name="Nakamura S."/>
            <person name="Kuroiwa H."/>
            <person name="Tanaka K."/>
            <person name="Sato N."/>
            <person name="Kuroiwa T."/>
        </authorList>
    </citation>
    <scope>NUCLEOTIDE SEQUENCE [LARGE SCALE GENOMIC DNA]</scope>
    <source>
        <strain evidence="16 17">10D</strain>
    </source>
</reference>
<dbReference type="FunFam" id="3.40.50.1970:FF:000001">
    <property type="entry name" value="3-dehydroquinate synthase"/>
    <property type="match status" value="1"/>
</dbReference>
<evidence type="ECO:0000256" key="13">
    <source>
        <dbReference type="ARBA" id="ARBA00068623"/>
    </source>
</evidence>
<dbReference type="GO" id="GO:0009507">
    <property type="term" value="C:chloroplast"/>
    <property type="evidence" value="ECO:0007669"/>
    <property type="project" value="UniProtKB-SubCell"/>
</dbReference>
<comment type="catalytic activity">
    <reaction evidence="1">
        <text>7-phospho-2-dehydro-3-deoxy-D-arabino-heptonate = 3-dehydroquinate + phosphate</text>
        <dbReference type="Rhea" id="RHEA:21968"/>
        <dbReference type="ChEBI" id="CHEBI:32364"/>
        <dbReference type="ChEBI" id="CHEBI:43474"/>
        <dbReference type="ChEBI" id="CHEBI:58394"/>
        <dbReference type="EC" id="4.2.3.4"/>
    </reaction>
</comment>
<keyword evidence="8" id="KW-0479">Metal-binding</keyword>
<dbReference type="GO" id="GO:0008652">
    <property type="term" value="P:amino acid biosynthetic process"/>
    <property type="evidence" value="ECO:0007669"/>
    <property type="project" value="UniProtKB-KW"/>
</dbReference>
<evidence type="ECO:0000256" key="11">
    <source>
        <dbReference type="ARBA" id="ARBA00023239"/>
    </source>
</evidence>
<proteinExistence type="inferred from homology"/>
<accession>M1VCR0</accession>
<dbReference type="AlphaFoldDB" id="M1VCR0"/>
<dbReference type="EC" id="4.2.3.4" evidence="6"/>
<dbReference type="HOGENOM" id="CLU_001201_0_2_1"/>
<dbReference type="PANTHER" id="PTHR43622">
    <property type="entry name" value="3-DEHYDROQUINATE SYNTHASE"/>
    <property type="match status" value="1"/>
</dbReference>
<evidence type="ECO:0000256" key="6">
    <source>
        <dbReference type="ARBA" id="ARBA00013031"/>
    </source>
</evidence>
<dbReference type="InterPro" id="IPR030960">
    <property type="entry name" value="DHQS/DOIS_N"/>
</dbReference>
<dbReference type="OrthoDB" id="197068at2759"/>
<keyword evidence="7" id="KW-0028">Amino-acid biosynthesis</keyword>
<dbReference type="GO" id="GO:0009423">
    <property type="term" value="P:chorismate biosynthetic process"/>
    <property type="evidence" value="ECO:0007669"/>
    <property type="project" value="UniProtKB-ARBA"/>
</dbReference>
<evidence type="ECO:0000256" key="8">
    <source>
        <dbReference type="ARBA" id="ARBA00022723"/>
    </source>
</evidence>
<dbReference type="OMA" id="RPLNFGH"/>
<evidence type="ECO:0000259" key="14">
    <source>
        <dbReference type="Pfam" id="PF01761"/>
    </source>
</evidence>
<dbReference type="FunFam" id="1.20.1090.10:FF:000002">
    <property type="entry name" value="3-dehydroquinate synthase"/>
    <property type="match status" value="1"/>
</dbReference>
<keyword evidence="17" id="KW-1185">Reference proteome</keyword>
<dbReference type="InterPro" id="IPR050071">
    <property type="entry name" value="Dehydroquinate_synthase"/>
</dbReference>
<dbReference type="CDD" id="cd08195">
    <property type="entry name" value="DHQS"/>
    <property type="match status" value="1"/>
</dbReference>
<dbReference type="SUPFAM" id="SSF56796">
    <property type="entry name" value="Dehydroquinate synthase-like"/>
    <property type="match status" value="1"/>
</dbReference>
<dbReference type="GO" id="GO:0009073">
    <property type="term" value="P:aromatic amino acid family biosynthetic process"/>
    <property type="evidence" value="ECO:0007669"/>
    <property type="project" value="UniProtKB-KW"/>
</dbReference>
<dbReference type="KEGG" id="cme:CYME_CMK011C"/>
<dbReference type="GO" id="GO:0046872">
    <property type="term" value="F:metal ion binding"/>
    <property type="evidence" value="ECO:0007669"/>
    <property type="project" value="UniProtKB-KW"/>
</dbReference>
<dbReference type="Gene3D" id="1.20.1090.10">
    <property type="entry name" value="Dehydroquinate synthase-like - alpha domain"/>
    <property type="match status" value="1"/>
</dbReference>
<evidence type="ECO:0000256" key="3">
    <source>
        <dbReference type="ARBA" id="ARBA00004229"/>
    </source>
</evidence>
<dbReference type="Proteomes" id="UP000007014">
    <property type="component" value="Chromosome 11"/>
</dbReference>
<dbReference type="EMBL" id="AP006493">
    <property type="protein sequence ID" value="BAM80412.1"/>
    <property type="molecule type" value="Genomic_DNA"/>
</dbReference>